<keyword evidence="6" id="KW-1185">Reference proteome</keyword>
<sequence>MNPPPQLVQWLRQNYPKPSNWLQQCYTWVIGEHDLDPATDMAKIMEHVESQLLMSDLTDSMVSGSGLPHDLPGLRKGSLSGPPVLVQILALTEIGHSAFNLMNIRQAKVDRADLSGLARGDNDDEADEGPVPNYPRSMLHFQLSDGTIRLNAIEYKKIPQLDLENTPLGYKVYVASLFGRRPTNDFSHEYY</sequence>
<evidence type="ECO:0000313" key="5">
    <source>
        <dbReference type="EMBL" id="KAH8994902.1"/>
    </source>
</evidence>
<dbReference type="GO" id="GO:0031422">
    <property type="term" value="C:RecQ family helicase-topoisomerase III complex"/>
    <property type="evidence" value="ECO:0007669"/>
    <property type="project" value="TreeGrafter"/>
</dbReference>
<dbReference type="GO" id="GO:0016604">
    <property type="term" value="C:nuclear body"/>
    <property type="evidence" value="ECO:0007669"/>
    <property type="project" value="TreeGrafter"/>
</dbReference>
<dbReference type="SMART" id="SM01161">
    <property type="entry name" value="DUF1767"/>
    <property type="match status" value="1"/>
</dbReference>
<accession>A0AAD4QF66</accession>
<evidence type="ECO:0000259" key="3">
    <source>
        <dbReference type="Pfam" id="PF08585"/>
    </source>
</evidence>
<dbReference type="GO" id="GO:0000712">
    <property type="term" value="P:resolution of meiotic recombination intermediates"/>
    <property type="evidence" value="ECO:0007669"/>
    <property type="project" value="TreeGrafter"/>
</dbReference>
<evidence type="ECO:0000313" key="6">
    <source>
        <dbReference type="Proteomes" id="UP001201163"/>
    </source>
</evidence>
<evidence type="ECO:0000256" key="2">
    <source>
        <dbReference type="ARBA" id="ARBA00018987"/>
    </source>
</evidence>
<dbReference type="PANTHER" id="PTHR14790">
    <property type="entry name" value="RECQ-MEDIATED GENOME INSTABILITY PROTEIN 1 RMI1"/>
    <property type="match status" value="1"/>
</dbReference>
<dbReference type="InterPro" id="IPR042470">
    <property type="entry name" value="RMI1_N_C_sf"/>
</dbReference>
<dbReference type="Pfam" id="PF08585">
    <property type="entry name" value="RMI1_N_C"/>
    <property type="match status" value="1"/>
</dbReference>
<feature type="domain" description="RecQ mediated genome instability protein 1 OB-fold" evidence="3">
    <location>
        <begin position="75"/>
        <end position="175"/>
    </location>
</feature>
<gene>
    <name evidence="5" type="ORF">EDB92DRAFT_1795080</name>
</gene>
<organism evidence="5 6">
    <name type="scientific">Lactarius akahatsu</name>
    <dbReference type="NCBI Taxonomy" id="416441"/>
    <lineage>
        <taxon>Eukaryota</taxon>
        <taxon>Fungi</taxon>
        <taxon>Dikarya</taxon>
        <taxon>Basidiomycota</taxon>
        <taxon>Agaricomycotina</taxon>
        <taxon>Agaricomycetes</taxon>
        <taxon>Russulales</taxon>
        <taxon>Russulaceae</taxon>
        <taxon>Lactarius</taxon>
    </lineage>
</organism>
<feature type="domain" description="RMI1 N-terminal" evidence="4">
    <location>
        <begin position="18"/>
        <end position="60"/>
    </location>
</feature>
<dbReference type="EMBL" id="JAKELL010000013">
    <property type="protein sequence ID" value="KAH8994902.1"/>
    <property type="molecule type" value="Genomic_DNA"/>
</dbReference>
<dbReference type="Gene3D" id="2.40.50.770">
    <property type="entry name" value="RecQ-mediated genome instability protein Rmi1, C-terminal domain"/>
    <property type="match status" value="1"/>
</dbReference>
<comment type="caution">
    <text evidence="5">The sequence shown here is derived from an EMBL/GenBank/DDBJ whole genome shotgun (WGS) entry which is preliminary data.</text>
</comment>
<dbReference type="InterPro" id="IPR013894">
    <property type="entry name" value="RMI1_OB"/>
</dbReference>
<comment type="similarity">
    <text evidence="1">Belongs to the RMI1 family.</text>
</comment>
<dbReference type="GO" id="GO:0000724">
    <property type="term" value="P:double-strand break repair via homologous recombination"/>
    <property type="evidence" value="ECO:0007669"/>
    <property type="project" value="TreeGrafter"/>
</dbReference>
<evidence type="ECO:0000256" key="1">
    <source>
        <dbReference type="ARBA" id="ARBA00006395"/>
    </source>
</evidence>
<reference evidence="5" key="1">
    <citation type="submission" date="2022-01" db="EMBL/GenBank/DDBJ databases">
        <title>Comparative genomics reveals a dynamic genome evolution in the ectomycorrhizal milk-cap (Lactarius) mushrooms.</title>
        <authorList>
            <consortium name="DOE Joint Genome Institute"/>
            <person name="Lebreton A."/>
            <person name="Tang N."/>
            <person name="Kuo A."/>
            <person name="LaButti K."/>
            <person name="Drula E."/>
            <person name="Barry K."/>
            <person name="Clum A."/>
            <person name="Lipzen A."/>
            <person name="Mousain D."/>
            <person name="Ng V."/>
            <person name="Wang R."/>
            <person name="Wang X."/>
            <person name="Dai Y."/>
            <person name="Henrissat B."/>
            <person name="Grigoriev I.V."/>
            <person name="Guerin-Laguette A."/>
            <person name="Yu F."/>
            <person name="Martin F.M."/>
        </authorList>
    </citation>
    <scope>NUCLEOTIDE SEQUENCE</scope>
    <source>
        <strain evidence="5">QP</strain>
    </source>
</reference>
<evidence type="ECO:0000259" key="4">
    <source>
        <dbReference type="Pfam" id="PF21000"/>
    </source>
</evidence>
<dbReference type="Pfam" id="PF21000">
    <property type="entry name" value="RMI1_N_N"/>
    <property type="match status" value="1"/>
</dbReference>
<dbReference type="Proteomes" id="UP001201163">
    <property type="component" value="Unassembled WGS sequence"/>
</dbReference>
<dbReference type="AlphaFoldDB" id="A0AAD4QF66"/>
<protein>
    <recommendedName>
        <fullName evidence="2">RecQ-mediated genome instability protein 1</fullName>
    </recommendedName>
</protein>
<proteinExistence type="inferred from homology"/>
<dbReference type="PANTHER" id="PTHR14790:SF15">
    <property type="entry name" value="RECQ-MEDIATED GENOME INSTABILITY PROTEIN 1"/>
    <property type="match status" value="1"/>
</dbReference>
<name>A0AAD4QF66_9AGAM</name>
<dbReference type="InterPro" id="IPR049363">
    <property type="entry name" value="RMI1_N"/>
</dbReference>